<dbReference type="NCBIfam" id="NF000540">
    <property type="entry name" value="alt_ValS"/>
    <property type="match status" value="1"/>
</dbReference>
<evidence type="ECO:0000256" key="1">
    <source>
        <dbReference type="ARBA" id="ARBA00013169"/>
    </source>
</evidence>
<dbReference type="GO" id="GO:0004832">
    <property type="term" value="F:valine-tRNA ligase activity"/>
    <property type="evidence" value="ECO:0007669"/>
    <property type="project" value="UniProtKB-UniRule"/>
</dbReference>
<dbReference type="InterPro" id="IPR048044">
    <property type="entry name" value="Valyl-tRNA_ligase_actino"/>
</dbReference>
<dbReference type="EMBL" id="WJJP01000234">
    <property type="protein sequence ID" value="MBD3324419.1"/>
    <property type="molecule type" value="Genomic_DNA"/>
</dbReference>
<keyword evidence="4 10" id="KW-0547">Nucleotide-binding</keyword>
<feature type="domain" description="Aminoacyl-tRNA synthetase class Ia" evidence="11">
    <location>
        <begin position="125"/>
        <end position="641"/>
    </location>
</feature>
<accession>A0A9D5Q541</accession>
<evidence type="ECO:0000256" key="2">
    <source>
        <dbReference type="ARBA" id="ARBA00022490"/>
    </source>
</evidence>
<keyword evidence="5 10" id="KW-0067">ATP-binding</keyword>
<keyword evidence="7 10" id="KW-0030">Aminoacyl-tRNA synthetase</keyword>
<dbReference type="Pfam" id="PF08264">
    <property type="entry name" value="Anticodon_1"/>
    <property type="match status" value="1"/>
</dbReference>
<dbReference type="GO" id="GO:0005829">
    <property type="term" value="C:cytosol"/>
    <property type="evidence" value="ECO:0007669"/>
    <property type="project" value="TreeGrafter"/>
</dbReference>
<organism evidence="13 14">
    <name type="scientific">candidate division KSB3 bacterium</name>
    <dbReference type="NCBI Taxonomy" id="2044937"/>
    <lineage>
        <taxon>Bacteria</taxon>
        <taxon>candidate division KSB3</taxon>
    </lineage>
</organism>
<dbReference type="InterPro" id="IPR033705">
    <property type="entry name" value="Anticodon_Ia_Val"/>
</dbReference>
<feature type="domain" description="Methionyl/Valyl/Leucyl/Isoleucyl-tRNA synthetase anticodon-binding" evidence="12">
    <location>
        <begin position="678"/>
        <end position="825"/>
    </location>
</feature>
<evidence type="ECO:0000313" key="13">
    <source>
        <dbReference type="EMBL" id="MBD3324419.1"/>
    </source>
</evidence>
<dbReference type="CDD" id="cd07962">
    <property type="entry name" value="Anticodon_Ia_Val"/>
    <property type="match status" value="1"/>
</dbReference>
<protein>
    <recommendedName>
        <fullName evidence="1 9">Valine--tRNA ligase</fullName>
        <ecNumber evidence="1 9">6.1.1.9</ecNumber>
    </recommendedName>
</protein>
<keyword evidence="6 10" id="KW-0648">Protein biosynthesis</keyword>
<dbReference type="InterPro" id="IPR002300">
    <property type="entry name" value="aa-tRNA-synth_Ia"/>
</dbReference>
<dbReference type="Gene3D" id="1.10.730.10">
    <property type="entry name" value="Isoleucyl-tRNA Synthetase, Domain 1"/>
    <property type="match status" value="1"/>
</dbReference>
<dbReference type="PANTHER" id="PTHR11946">
    <property type="entry name" value="VALYL-TRNA SYNTHETASES"/>
    <property type="match status" value="1"/>
</dbReference>
<dbReference type="InterPro" id="IPR009080">
    <property type="entry name" value="tRNAsynth_Ia_anticodon-bd"/>
</dbReference>
<name>A0A9D5Q541_9BACT</name>
<keyword evidence="2" id="KW-0963">Cytoplasm</keyword>
<dbReference type="PRINTS" id="PR00986">
    <property type="entry name" value="TRNASYNTHVAL"/>
</dbReference>
<evidence type="ECO:0000256" key="6">
    <source>
        <dbReference type="ARBA" id="ARBA00022917"/>
    </source>
</evidence>
<evidence type="ECO:0000256" key="8">
    <source>
        <dbReference type="ARBA" id="ARBA00047552"/>
    </source>
</evidence>
<dbReference type="HAMAP" id="MF_02005">
    <property type="entry name" value="Val_tRNA_synth_type2"/>
    <property type="match status" value="1"/>
</dbReference>
<dbReference type="GO" id="GO:0005524">
    <property type="term" value="F:ATP binding"/>
    <property type="evidence" value="ECO:0007669"/>
    <property type="project" value="UniProtKB-KW"/>
</dbReference>
<comment type="catalytic activity">
    <reaction evidence="8">
        <text>tRNA(Val) + L-valine + ATP = L-valyl-tRNA(Val) + AMP + diphosphate</text>
        <dbReference type="Rhea" id="RHEA:10704"/>
        <dbReference type="Rhea" id="RHEA-COMP:9672"/>
        <dbReference type="Rhea" id="RHEA-COMP:9708"/>
        <dbReference type="ChEBI" id="CHEBI:30616"/>
        <dbReference type="ChEBI" id="CHEBI:33019"/>
        <dbReference type="ChEBI" id="CHEBI:57762"/>
        <dbReference type="ChEBI" id="CHEBI:78442"/>
        <dbReference type="ChEBI" id="CHEBI:78537"/>
        <dbReference type="ChEBI" id="CHEBI:456215"/>
        <dbReference type="EC" id="6.1.1.9"/>
    </reaction>
</comment>
<dbReference type="Pfam" id="PF00133">
    <property type="entry name" value="tRNA-synt_1"/>
    <property type="match status" value="2"/>
</dbReference>
<evidence type="ECO:0000256" key="5">
    <source>
        <dbReference type="ARBA" id="ARBA00022840"/>
    </source>
</evidence>
<dbReference type="SUPFAM" id="SSF50677">
    <property type="entry name" value="ValRS/IleRS/LeuRS editing domain"/>
    <property type="match status" value="1"/>
</dbReference>
<dbReference type="PROSITE" id="PS00178">
    <property type="entry name" value="AA_TRNA_LIGASE_I"/>
    <property type="match status" value="1"/>
</dbReference>
<gene>
    <name evidence="13" type="primary">valS</name>
    <name evidence="13" type="ORF">GF339_07520</name>
</gene>
<sequence length="885" mass="101768">MNSEKTTGLHIDPHALPKHFNAPEAEQKWDRFWDEHGLYRYDPAVPRDQTFVVDTPPPTVSGSLHIGHVFSYTHTDVIVRYQRMKGLNIFYPMGWDDNGLPTERRVQNYFHVVCNPQLPYDPDLQMDKATAKIRKKPPRQISRKNFIELCLRLTQEDEQAFMELWQRLGLSVDWHEQYATIDDHCRHLAQLSFLDLYEKGYIYNSESPTMWDVNFQTAVAQAELEDRSVSGAFYHIRFGVQEDDRTFVIATTRPELLAACVGITAHPDDSRYQDLFGKHAVTPLFRVPVPIFPSELADPEKGTGILMVCTFGDQTDVHWWKEQRLRLRQIIGLDGKILPVTFGTEGWESLNPDAANAYYVQLVGKPIKVAQKIMADLLHDEHGAATGTGAPLQGDPEPLTHDVKFYEKGDQPLEFIPTRQWFVSLLDKKDHLIAKGRQIQWHPDYMKLRYVNWTENLQFDWCISRQRYFGVSFPVWYPLDQDGRPQYAQPIFADRSQLPVDPMVDTPPAYDESQRNVPGGFTGESDVFDTWFTSSLTPQIGSHWELNLERHRTLFPMDIRPQAHDIIRTWAFYTIAKAALHENTIPWKHIVLSGWILDPDRKKMSKSKGNVVTPMEFIEKYTADGVRYWASNARLGADTAFDEKMLKVGKRLVTKLFNAGKFVLSHEAPPAPLTEELDRAFAHKLRQLVSQVTHHMERFDFAHALEDTEKFFWQHFTDNYLELAKNRAKGLGDVSDQARHSAVAGLRFGLHVLLRLFAPVLPYITEEIWSWVFAWETGKESIHTAPWPTEDEFTTLALPQDEESFEIAVACVSEIRKYKTEQGLSVVRDLDSLTCAGNAESLAKLPPVIDDIMAAVHVRTYALVEKPELETHQFVVLDAEERQNS</sequence>
<dbReference type="NCBIfam" id="TIGR00422">
    <property type="entry name" value="valS"/>
    <property type="match status" value="1"/>
</dbReference>
<dbReference type="Gene3D" id="3.90.740.10">
    <property type="entry name" value="Valyl/Leucyl/Isoleucyl-tRNA synthetase, editing domain"/>
    <property type="match status" value="1"/>
</dbReference>
<feature type="domain" description="Aminoacyl-tRNA synthetase class Ia" evidence="11">
    <location>
        <begin position="29"/>
        <end position="108"/>
    </location>
</feature>
<evidence type="ECO:0000256" key="7">
    <source>
        <dbReference type="ARBA" id="ARBA00023146"/>
    </source>
</evidence>
<dbReference type="InterPro" id="IPR001412">
    <property type="entry name" value="aa-tRNA-synth_I_CS"/>
</dbReference>
<dbReference type="EC" id="6.1.1.9" evidence="1 9"/>
<evidence type="ECO:0000256" key="9">
    <source>
        <dbReference type="NCBIfam" id="TIGR00422"/>
    </source>
</evidence>
<dbReference type="PANTHER" id="PTHR11946:SF93">
    <property type="entry name" value="VALINE--TRNA LIGASE, CHLOROPLASTIC_MITOCHONDRIAL 2"/>
    <property type="match status" value="1"/>
</dbReference>
<dbReference type="InterPro" id="IPR022874">
    <property type="entry name" value="Valine-tRNA_ligase_type_2"/>
</dbReference>
<dbReference type="SUPFAM" id="SSF52374">
    <property type="entry name" value="Nucleotidylyl transferase"/>
    <property type="match status" value="1"/>
</dbReference>
<dbReference type="GO" id="GO:0002161">
    <property type="term" value="F:aminoacyl-tRNA deacylase activity"/>
    <property type="evidence" value="ECO:0007669"/>
    <property type="project" value="InterPro"/>
</dbReference>
<evidence type="ECO:0000256" key="4">
    <source>
        <dbReference type="ARBA" id="ARBA00022741"/>
    </source>
</evidence>
<dbReference type="Gene3D" id="3.40.50.620">
    <property type="entry name" value="HUPs"/>
    <property type="match status" value="2"/>
</dbReference>
<evidence type="ECO:0000259" key="12">
    <source>
        <dbReference type="Pfam" id="PF08264"/>
    </source>
</evidence>
<comment type="similarity">
    <text evidence="10">Belongs to the class-I aminoacyl-tRNA synthetase family.</text>
</comment>
<dbReference type="Proteomes" id="UP000649604">
    <property type="component" value="Unassembled WGS sequence"/>
</dbReference>
<proteinExistence type="inferred from homology"/>
<dbReference type="SUPFAM" id="SSF47323">
    <property type="entry name" value="Anticodon-binding domain of a subclass of class I aminoacyl-tRNA synthetases"/>
    <property type="match status" value="1"/>
</dbReference>
<reference evidence="13" key="1">
    <citation type="submission" date="2019-11" db="EMBL/GenBank/DDBJ databases">
        <title>Microbial mats filling the niche in hypersaline microbial mats.</title>
        <authorList>
            <person name="Wong H.L."/>
            <person name="Macleod F.I."/>
            <person name="White R.A. III"/>
            <person name="Burns B.P."/>
        </authorList>
    </citation>
    <scope>NUCLEOTIDE SEQUENCE</scope>
    <source>
        <strain evidence="13">Rbin_158</strain>
    </source>
</reference>
<evidence type="ECO:0000256" key="3">
    <source>
        <dbReference type="ARBA" id="ARBA00022598"/>
    </source>
</evidence>
<dbReference type="InterPro" id="IPR002303">
    <property type="entry name" value="Valyl-tRNA_ligase"/>
</dbReference>
<comment type="caution">
    <text evidence="13">The sequence shown here is derived from an EMBL/GenBank/DDBJ whole genome shotgun (WGS) entry which is preliminary data.</text>
</comment>
<dbReference type="GO" id="GO:0006438">
    <property type="term" value="P:valyl-tRNA aminoacylation"/>
    <property type="evidence" value="ECO:0007669"/>
    <property type="project" value="UniProtKB-UniRule"/>
</dbReference>
<dbReference type="NCBIfam" id="NF009687">
    <property type="entry name" value="PRK13208.1"/>
    <property type="match status" value="1"/>
</dbReference>
<evidence type="ECO:0000313" key="14">
    <source>
        <dbReference type="Proteomes" id="UP000649604"/>
    </source>
</evidence>
<evidence type="ECO:0000259" key="11">
    <source>
        <dbReference type="Pfam" id="PF00133"/>
    </source>
</evidence>
<dbReference type="InterPro" id="IPR013155">
    <property type="entry name" value="M/V/L/I-tRNA-synth_anticd-bd"/>
</dbReference>
<evidence type="ECO:0000256" key="10">
    <source>
        <dbReference type="RuleBase" id="RU363035"/>
    </source>
</evidence>
<dbReference type="InterPro" id="IPR009008">
    <property type="entry name" value="Val/Leu/Ile-tRNA-synth_edit"/>
</dbReference>
<dbReference type="AlphaFoldDB" id="A0A9D5Q541"/>
<dbReference type="InterPro" id="IPR014729">
    <property type="entry name" value="Rossmann-like_a/b/a_fold"/>
</dbReference>
<keyword evidence="3 10" id="KW-0436">Ligase</keyword>